<sequence length="340" mass="39354">MLQGTLTQIVKRYWAAILKFNFNTFRVRQLDAEIIESTTPDRRSTSYIGRCIIDKNFRFHWITKLIIKEADSAARNIFDLEQSRDNVIRMISSPREETNAGNSTDCFFTIFTSVTAVEPELICTIQSLLQPITSTINVRTKAITTHFPILWATNAILDLSNLVPGYATSESFFANKEITVNTNYRTQTTNEYKRKILRIRCNKLFEYHCNPTPSKLTNIKDRVKKSISPAHNRTDESEEDDFLDEIIPGITIPHLLLHKSDIETEQRTQQKQRILLRMRPRCDQIHALEMNIQKEENKDNDQLTNKLERIISDGTEDNGDEDQSEHTIESMHFTKGNDGL</sequence>
<evidence type="ECO:0000256" key="1">
    <source>
        <dbReference type="SAM" id="MobiDB-lite"/>
    </source>
</evidence>
<organism evidence="2 3">
    <name type="scientific">Streblomastix strix</name>
    <dbReference type="NCBI Taxonomy" id="222440"/>
    <lineage>
        <taxon>Eukaryota</taxon>
        <taxon>Metamonada</taxon>
        <taxon>Preaxostyla</taxon>
        <taxon>Oxymonadida</taxon>
        <taxon>Streblomastigidae</taxon>
        <taxon>Streblomastix</taxon>
    </lineage>
</organism>
<dbReference type="AlphaFoldDB" id="A0A5J4UB93"/>
<gene>
    <name evidence="2" type="ORF">EZS28_037039</name>
</gene>
<name>A0A5J4UB93_9EUKA</name>
<feature type="compositionally biased region" description="Acidic residues" evidence="1">
    <location>
        <begin position="314"/>
        <end position="323"/>
    </location>
</feature>
<feature type="region of interest" description="Disordered" evidence="1">
    <location>
        <begin position="311"/>
        <end position="340"/>
    </location>
</feature>
<evidence type="ECO:0000313" key="2">
    <source>
        <dbReference type="EMBL" id="KAA6367433.1"/>
    </source>
</evidence>
<dbReference type="Proteomes" id="UP000324800">
    <property type="component" value="Unassembled WGS sequence"/>
</dbReference>
<accession>A0A5J4UB93</accession>
<proteinExistence type="predicted"/>
<evidence type="ECO:0000313" key="3">
    <source>
        <dbReference type="Proteomes" id="UP000324800"/>
    </source>
</evidence>
<protein>
    <submittedName>
        <fullName evidence="2">Uncharacterized protein</fullName>
    </submittedName>
</protein>
<comment type="caution">
    <text evidence="2">The sequence shown here is derived from an EMBL/GenBank/DDBJ whole genome shotgun (WGS) entry which is preliminary data.</text>
</comment>
<reference evidence="2 3" key="1">
    <citation type="submission" date="2019-03" db="EMBL/GenBank/DDBJ databases">
        <title>Single cell metagenomics reveals metabolic interactions within the superorganism composed of flagellate Streblomastix strix and complex community of Bacteroidetes bacteria on its surface.</title>
        <authorList>
            <person name="Treitli S.C."/>
            <person name="Kolisko M."/>
            <person name="Husnik F."/>
            <person name="Keeling P."/>
            <person name="Hampl V."/>
        </authorList>
    </citation>
    <scope>NUCLEOTIDE SEQUENCE [LARGE SCALE GENOMIC DNA]</scope>
    <source>
        <strain evidence="2">ST1C</strain>
    </source>
</reference>
<dbReference type="EMBL" id="SNRW01018335">
    <property type="protein sequence ID" value="KAA6367433.1"/>
    <property type="molecule type" value="Genomic_DNA"/>
</dbReference>